<dbReference type="InterPro" id="IPR010982">
    <property type="entry name" value="Lambda_DNA-bd_dom_sf"/>
</dbReference>
<dbReference type="PANTHER" id="PTHR46558:SF3">
    <property type="entry name" value="TRANSCRIPTIONAL REGULATOR"/>
    <property type="match status" value="1"/>
</dbReference>
<dbReference type="PROSITE" id="PS50943">
    <property type="entry name" value="HTH_CROC1"/>
    <property type="match status" value="1"/>
</dbReference>
<accession>A0A0G0TXR5</accession>
<dbReference type="AlphaFoldDB" id="A0A0G0TXR5"/>
<evidence type="ECO:0000259" key="2">
    <source>
        <dbReference type="PROSITE" id="PS50943"/>
    </source>
</evidence>
<dbReference type="GO" id="GO:0003677">
    <property type="term" value="F:DNA binding"/>
    <property type="evidence" value="ECO:0007669"/>
    <property type="project" value="UniProtKB-KW"/>
</dbReference>
<protein>
    <submittedName>
        <fullName evidence="3">XRE family transcriptional regulator</fullName>
    </submittedName>
</protein>
<dbReference type="Proteomes" id="UP000034749">
    <property type="component" value="Unassembled WGS sequence"/>
</dbReference>
<organism evidence="3 4">
    <name type="scientific">Candidatus Nomurabacteria bacterium GW2011_GWA2_40_9</name>
    <dbReference type="NCBI Taxonomy" id="1618734"/>
    <lineage>
        <taxon>Bacteria</taxon>
        <taxon>Candidatus Nomuraibacteriota</taxon>
    </lineage>
</organism>
<gene>
    <name evidence="3" type="ORF">UU24_C0005G0029</name>
</gene>
<proteinExistence type="predicted"/>
<feature type="domain" description="HTH cro/C1-type" evidence="2">
    <location>
        <begin position="47"/>
        <end position="101"/>
    </location>
</feature>
<evidence type="ECO:0000256" key="1">
    <source>
        <dbReference type="ARBA" id="ARBA00023125"/>
    </source>
</evidence>
<dbReference type="SMART" id="SM00530">
    <property type="entry name" value="HTH_XRE"/>
    <property type="match status" value="1"/>
</dbReference>
<dbReference type="InterPro" id="IPR001387">
    <property type="entry name" value="Cro/C1-type_HTH"/>
</dbReference>
<evidence type="ECO:0000313" key="4">
    <source>
        <dbReference type="Proteomes" id="UP000034749"/>
    </source>
</evidence>
<dbReference type="Pfam" id="PF01381">
    <property type="entry name" value="HTH_3"/>
    <property type="match status" value="1"/>
</dbReference>
<dbReference type="PANTHER" id="PTHR46558">
    <property type="entry name" value="TRACRIPTIONAL REGULATORY PROTEIN-RELATED-RELATED"/>
    <property type="match status" value="1"/>
</dbReference>
<sequence length="101" mass="11527">MKKIKAGKNKILKLYTFDEVFAKSFKSEAFQGSYNEELARLKLSNQIKHIRLEKDLTQKDLAGKAQMPQSVIARIESGTHSFSIGTLNRIARVFNKELELV</sequence>
<dbReference type="Gene3D" id="1.10.260.40">
    <property type="entry name" value="lambda repressor-like DNA-binding domains"/>
    <property type="match status" value="1"/>
</dbReference>
<dbReference type="CDD" id="cd00093">
    <property type="entry name" value="HTH_XRE"/>
    <property type="match status" value="1"/>
</dbReference>
<name>A0A0G0TXR5_9BACT</name>
<dbReference type="EMBL" id="LBZW01000005">
    <property type="protein sequence ID" value="KKR79611.1"/>
    <property type="molecule type" value="Genomic_DNA"/>
</dbReference>
<reference evidence="3 4" key="1">
    <citation type="journal article" date="2015" name="Nature">
        <title>rRNA introns, odd ribosomes, and small enigmatic genomes across a large radiation of phyla.</title>
        <authorList>
            <person name="Brown C.T."/>
            <person name="Hug L.A."/>
            <person name="Thomas B.C."/>
            <person name="Sharon I."/>
            <person name="Castelle C.J."/>
            <person name="Singh A."/>
            <person name="Wilkins M.J."/>
            <person name="Williams K.H."/>
            <person name="Banfield J.F."/>
        </authorList>
    </citation>
    <scope>NUCLEOTIDE SEQUENCE [LARGE SCALE GENOMIC DNA]</scope>
</reference>
<keyword evidence="1" id="KW-0238">DNA-binding</keyword>
<evidence type="ECO:0000313" key="3">
    <source>
        <dbReference type="EMBL" id="KKR79611.1"/>
    </source>
</evidence>
<dbReference type="SUPFAM" id="SSF47413">
    <property type="entry name" value="lambda repressor-like DNA-binding domains"/>
    <property type="match status" value="1"/>
</dbReference>
<comment type="caution">
    <text evidence="3">The sequence shown here is derived from an EMBL/GenBank/DDBJ whole genome shotgun (WGS) entry which is preliminary data.</text>
</comment>